<dbReference type="Proteomes" id="UP000593915">
    <property type="component" value="Chromosome"/>
</dbReference>
<evidence type="ECO:0000313" key="1">
    <source>
        <dbReference type="EMBL" id="QOW62049.1"/>
    </source>
</evidence>
<evidence type="ECO:0000313" key="2">
    <source>
        <dbReference type="Proteomes" id="UP000593915"/>
    </source>
</evidence>
<sequence>MYFLVILIILSIFLVIYYKKYKLKQEILITSEIKEEDYQEIQEYISKTYNIDIHEILFTLIKNSNNKNLIRFEVKLENNSQEKNIKFDDKKKNEITFYITEKEFELQNKYKANFFTYFSSFEREELERIYKKLPEDLNFLKKEINNKNIRIIKKVFYTRVVVFFYSNVQIPNKLEKYRIEMVVKNYIYSSLKKFDFNNKLNVDKINIEFDTKENFDTNYESNWYYYIL</sequence>
<protein>
    <submittedName>
        <fullName evidence="1">Uncharacterized protein</fullName>
    </submittedName>
</protein>
<dbReference type="EMBL" id="CP061839">
    <property type="protein sequence ID" value="QOW62049.1"/>
    <property type="molecule type" value="Genomic_DNA"/>
</dbReference>
<accession>A0A7S6WS82</accession>
<dbReference type="RefSeq" id="WP_194077545.1">
    <property type="nucleotide sequence ID" value="NZ_CP061839.1"/>
</dbReference>
<reference evidence="1 2" key="1">
    <citation type="submission" date="2020-09" db="EMBL/GenBank/DDBJ databases">
        <title>Characterization of Treponema spp. from bovine digital dermatitis in Korea.</title>
        <authorList>
            <person name="Espiritu H.M."/>
            <person name="Cho Y.I."/>
            <person name="Mamuad L."/>
        </authorList>
    </citation>
    <scope>NUCLEOTIDE SEQUENCE [LARGE SCALE GENOMIC DNA]</scope>
    <source>
        <strain evidence="1 2">KS1</strain>
    </source>
</reference>
<gene>
    <name evidence="1" type="ORF">IFE08_06885</name>
</gene>
<proteinExistence type="predicted"/>
<dbReference type="AlphaFoldDB" id="A0A7S6WS82"/>
<organism evidence="1 2">
    <name type="scientific">Treponema pedis</name>
    <dbReference type="NCBI Taxonomy" id="409322"/>
    <lineage>
        <taxon>Bacteria</taxon>
        <taxon>Pseudomonadati</taxon>
        <taxon>Spirochaetota</taxon>
        <taxon>Spirochaetia</taxon>
        <taxon>Spirochaetales</taxon>
        <taxon>Treponemataceae</taxon>
        <taxon>Treponema</taxon>
    </lineage>
</organism>
<name>A0A7S6WS82_9SPIR</name>